<dbReference type="EMBL" id="UYRT01079685">
    <property type="protein sequence ID" value="VDN21203.1"/>
    <property type="molecule type" value="Genomic_DNA"/>
</dbReference>
<evidence type="ECO:0000256" key="1">
    <source>
        <dbReference type="SAM" id="MobiDB-lite"/>
    </source>
</evidence>
<evidence type="ECO:0000313" key="4">
    <source>
        <dbReference type="WBParaSite" id="GPUH_0001289001-mRNA-1"/>
    </source>
</evidence>
<feature type="region of interest" description="Disordered" evidence="1">
    <location>
        <begin position="1"/>
        <end position="81"/>
    </location>
</feature>
<dbReference type="Proteomes" id="UP000271098">
    <property type="component" value="Unassembled WGS sequence"/>
</dbReference>
<evidence type="ECO:0000313" key="3">
    <source>
        <dbReference type="Proteomes" id="UP000271098"/>
    </source>
</evidence>
<protein>
    <submittedName>
        <fullName evidence="2 4">Uncharacterized protein</fullName>
    </submittedName>
</protein>
<name>A0A183DVY5_9BILA</name>
<proteinExistence type="predicted"/>
<reference evidence="2 3" key="2">
    <citation type="submission" date="2018-11" db="EMBL/GenBank/DDBJ databases">
        <authorList>
            <consortium name="Pathogen Informatics"/>
        </authorList>
    </citation>
    <scope>NUCLEOTIDE SEQUENCE [LARGE SCALE GENOMIC DNA]</scope>
</reference>
<dbReference type="AlphaFoldDB" id="A0A183DVY5"/>
<reference evidence="4" key="1">
    <citation type="submission" date="2016-06" db="UniProtKB">
        <authorList>
            <consortium name="WormBaseParasite"/>
        </authorList>
    </citation>
    <scope>IDENTIFICATION</scope>
</reference>
<gene>
    <name evidence="2" type="ORF">GPUH_LOCUS12876</name>
</gene>
<accession>A0A183DVY5</accession>
<sequence length="81" mass="8661">MLNTHDRSHLTALPQNEFSGMKIHPSGTAPSPSASSLWPQQQQQQHQIGGRPGAEGLITSAPERMQPSETGKQASCGISQQ</sequence>
<feature type="compositionally biased region" description="Low complexity" evidence="1">
    <location>
        <begin position="29"/>
        <end position="47"/>
    </location>
</feature>
<feature type="compositionally biased region" description="Polar residues" evidence="1">
    <location>
        <begin position="67"/>
        <end position="81"/>
    </location>
</feature>
<organism evidence="4">
    <name type="scientific">Gongylonema pulchrum</name>
    <dbReference type="NCBI Taxonomy" id="637853"/>
    <lineage>
        <taxon>Eukaryota</taxon>
        <taxon>Metazoa</taxon>
        <taxon>Ecdysozoa</taxon>
        <taxon>Nematoda</taxon>
        <taxon>Chromadorea</taxon>
        <taxon>Rhabditida</taxon>
        <taxon>Spirurina</taxon>
        <taxon>Spiruromorpha</taxon>
        <taxon>Spiruroidea</taxon>
        <taxon>Gongylonematidae</taxon>
        <taxon>Gongylonema</taxon>
    </lineage>
</organism>
<evidence type="ECO:0000313" key="2">
    <source>
        <dbReference type="EMBL" id="VDN21203.1"/>
    </source>
</evidence>
<dbReference type="WBParaSite" id="GPUH_0001289001-mRNA-1">
    <property type="protein sequence ID" value="GPUH_0001289001-mRNA-1"/>
    <property type="gene ID" value="GPUH_0001289001"/>
</dbReference>
<keyword evidence="3" id="KW-1185">Reference proteome</keyword>